<dbReference type="HOGENOM" id="CLU_3022154_0_0_9"/>
<accession>J8E5H3</accession>
<comment type="caution">
    <text evidence="1">The sequence shown here is derived from an EMBL/GenBank/DDBJ whole genome shotgun (WGS) entry which is preliminary data.</text>
</comment>
<evidence type="ECO:0000313" key="1">
    <source>
        <dbReference type="EMBL" id="EJQ83834.1"/>
    </source>
</evidence>
<dbReference type="PATRIC" id="fig|1053206.3.peg.1382"/>
<reference evidence="1 2" key="1">
    <citation type="submission" date="2012-04" db="EMBL/GenBank/DDBJ databases">
        <title>The Genome Sequence of Bacillus cereus HuA4-10.</title>
        <authorList>
            <consortium name="The Broad Institute Genome Sequencing Platform"/>
            <consortium name="The Broad Institute Genome Sequencing Center for Infectious Disease"/>
            <person name="Feldgarden M."/>
            <person name="Van der Auwera G.A."/>
            <person name="Mahillon J."/>
            <person name="Duprez V."/>
            <person name="Timmery S."/>
            <person name="Mattelet C."/>
            <person name="Dierick K."/>
            <person name="Sun M."/>
            <person name="Yu Z."/>
            <person name="Zhu L."/>
            <person name="Hu X."/>
            <person name="Shank E.B."/>
            <person name="Swiecicka I."/>
            <person name="Hansen B.M."/>
            <person name="Andrup L."/>
            <person name="Young S.K."/>
            <person name="Zeng Q."/>
            <person name="Gargeya S."/>
            <person name="Fitzgerald M."/>
            <person name="Haas B."/>
            <person name="Abouelleil A."/>
            <person name="Alvarado L."/>
            <person name="Arachchi H.M."/>
            <person name="Berlin A."/>
            <person name="Chapman S.B."/>
            <person name="Goldberg J."/>
            <person name="Griggs A."/>
            <person name="Gujja S."/>
            <person name="Hansen M."/>
            <person name="Howarth C."/>
            <person name="Imamovic A."/>
            <person name="Larimer J."/>
            <person name="McCowen C."/>
            <person name="Montmayeur A."/>
            <person name="Murphy C."/>
            <person name="Neiman D."/>
            <person name="Pearson M."/>
            <person name="Priest M."/>
            <person name="Roberts A."/>
            <person name="Saif S."/>
            <person name="Shea T."/>
            <person name="Sisk P."/>
            <person name="Sykes S."/>
            <person name="Wortman J."/>
            <person name="Nusbaum C."/>
            <person name="Birren B."/>
        </authorList>
    </citation>
    <scope>NUCLEOTIDE SEQUENCE [LARGE SCALE GENOMIC DNA]</scope>
    <source>
        <strain evidence="1 2">HuA4-10</strain>
    </source>
</reference>
<organism evidence="1 2">
    <name type="scientific">Bacillus cereus HuA4-10</name>
    <dbReference type="NCBI Taxonomy" id="1053206"/>
    <lineage>
        <taxon>Bacteria</taxon>
        <taxon>Bacillati</taxon>
        <taxon>Bacillota</taxon>
        <taxon>Bacilli</taxon>
        <taxon>Bacillales</taxon>
        <taxon>Bacillaceae</taxon>
        <taxon>Bacillus</taxon>
        <taxon>Bacillus cereus group</taxon>
    </lineage>
</organism>
<sequence>MDLKSNAEIFREFKALSDDEKLMVFMNIMLHLDLQKSPLIKEVYEFMETVKTAQK</sequence>
<name>J8E5H3_BACCE</name>
<evidence type="ECO:0000313" key="2">
    <source>
        <dbReference type="Proteomes" id="UP000006977"/>
    </source>
</evidence>
<dbReference type="AlphaFoldDB" id="J8E5H3"/>
<dbReference type="RefSeq" id="WP_002145816.1">
    <property type="nucleotide sequence ID" value="NZ_JH792148.1"/>
</dbReference>
<proteinExistence type="predicted"/>
<protein>
    <submittedName>
        <fullName evidence="1">Uncharacterized protein</fullName>
    </submittedName>
</protein>
<gene>
    <name evidence="1" type="ORF">IGC_01360</name>
</gene>
<dbReference type="Proteomes" id="UP000006977">
    <property type="component" value="Unassembled WGS sequence"/>
</dbReference>
<dbReference type="EMBL" id="AHEA01000015">
    <property type="protein sequence ID" value="EJQ83834.1"/>
    <property type="molecule type" value="Genomic_DNA"/>
</dbReference>